<dbReference type="Pfam" id="PF00728">
    <property type="entry name" value="Glyco_hydro_20"/>
    <property type="match status" value="1"/>
</dbReference>
<dbReference type="EMBL" id="JBBWRZ010000014">
    <property type="protein sequence ID" value="KAK8223257.1"/>
    <property type="molecule type" value="Genomic_DNA"/>
</dbReference>
<dbReference type="CDD" id="cd06564">
    <property type="entry name" value="GH20_DspB_LnbB-like"/>
    <property type="match status" value="1"/>
</dbReference>
<dbReference type="InterPro" id="IPR029018">
    <property type="entry name" value="Hex-like_dom2"/>
</dbReference>
<dbReference type="Pfam" id="PF02838">
    <property type="entry name" value="Glyco_hydro_20b"/>
    <property type="match status" value="1"/>
</dbReference>
<evidence type="ECO:0000313" key="8">
    <source>
        <dbReference type="EMBL" id="KAK8223257.1"/>
    </source>
</evidence>
<sequence length="712" mass="77676">TASARLLTVPSTPFESTNGVVSLSSITCIVVDSQYADTTDTKGQTLIPPTLQEFADTFAGDLQSSFGQTVSVVTGTSSTAGSIFLTLDTSTAYLDAAGRPTSEGYSLSITPSGITVAGASPLGAWWGTRTILQAAVLGNGSMSTGTSTDAPGWGTRGVMLDDGRHYYPPEFIVEICSYLSFFKQNTFHLHLSDNLLSAYLNNSEYMLKLYAAFRLDSDDEAVAGLNKRKNESYTRSVFDDMQHKCAQRGVTILPEIETPGHALVITQWKPELALTTDYTMLNISYPGTIPAVKTIWKTFLPWFYSKTVSIGADEYDSKLADDYNYFVNEMDKFIQEESGYTKKIRIWGTFPPKDNYTNISTDVSIQHWEFFEDNPYFDYIMNDYYVLNSDDAFYIVGKYSASYPQMLNATRIFHGNPATGGPYAPNIFDTNNATNNPPRENPYVLGHIAAQWNDYGPNATVYLEAYYAWRDLLPAIAATQWGAPLSQDEYTSVFDRLHAAIPGQNLDRKIPSIRSTILEYNFADLKDGKVPDQSGNGYDATTDCSVDTSNPPAALVLDGACALRTPLLSKGREYALAFSVKPSAVALDTSLSQPPTLFAGSDSSLLAGGTANVTLFASGNLYMLNYSFPVGEWTQARLVGRGNRTFLEVYEPGGGKDNLFTAYEFLTVIGVLSQSFVWRDMAIEAPVASMGGAGEGGGFVGAVRGLLLSEQP</sequence>
<dbReference type="PANTHER" id="PTHR43678:SF1">
    <property type="entry name" value="BETA-N-ACETYLHEXOSAMINIDASE"/>
    <property type="match status" value="1"/>
</dbReference>
<organism evidence="8 9">
    <name type="scientific">Phyllosticta capitalensis</name>
    <dbReference type="NCBI Taxonomy" id="121624"/>
    <lineage>
        <taxon>Eukaryota</taxon>
        <taxon>Fungi</taxon>
        <taxon>Dikarya</taxon>
        <taxon>Ascomycota</taxon>
        <taxon>Pezizomycotina</taxon>
        <taxon>Dothideomycetes</taxon>
        <taxon>Dothideomycetes incertae sedis</taxon>
        <taxon>Botryosphaeriales</taxon>
        <taxon>Phyllostictaceae</taxon>
        <taxon>Phyllosticta</taxon>
    </lineage>
</organism>
<name>A0ABR1Y9C8_9PEZI</name>
<feature type="domain" description="Beta-hexosaminidase bacterial type N-terminal" evidence="7">
    <location>
        <begin position="52"/>
        <end position="135"/>
    </location>
</feature>
<evidence type="ECO:0000259" key="6">
    <source>
        <dbReference type="Pfam" id="PF00728"/>
    </source>
</evidence>
<comment type="similarity">
    <text evidence="2">Belongs to the glycosyl hydrolase 20 family.</text>
</comment>
<dbReference type="PRINTS" id="PR00738">
    <property type="entry name" value="GLHYDRLASE20"/>
</dbReference>
<reference evidence="8 9" key="1">
    <citation type="submission" date="2024-04" db="EMBL/GenBank/DDBJ databases">
        <title>Phyllosticta paracitricarpa is synonymous to the EU quarantine fungus P. citricarpa based on phylogenomic analyses.</title>
        <authorList>
            <consortium name="Lawrence Berkeley National Laboratory"/>
            <person name="Van Ingen-Buijs V.A."/>
            <person name="Van Westerhoven A.C."/>
            <person name="Haridas S."/>
            <person name="Skiadas P."/>
            <person name="Martin F."/>
            <person name="Groenewald J.Z."/>
            <person name="Crous P.W."/>
            <person name="Seidl M.F."/>
        </authorList>
    </citation>
    <scope>NUCLEOTIDE SEQUENCE [LARGE SCALE GENOMIC DNA]</scope>
    <source>
        <strain evidence="8 9">CBS 123374</strain>
    </source>
</reference>
<dbReference type="SUPFAM" id="SSF55545">
    <property type="entry name" value="beta-N-acetylhexosaminidase-like domain"/>
    <property type="match status" value="1"/>
</dbReference>
<evidence type="ECO:0000256" key="5">
    <source>
        <dbReference type="ARBA" id="ARBA00023295"/>
    </source>
</evidence>
<evidence type="ECO:0000256" key="4">
    <source>
        <dbReference type="ARBA" id="ARBA00022801"/>
    </source>
</evidence>
<evidence type="ECO:0000313" key="9">
    <source>
        <dbReference type="Proteomes" id="UP001492380"/>
    </source>
</evidence>
<dbReference type="GO" id="GO:0016787">
    <property type="term" value="F:hydrolase activity"/>
    <property type="evidence" value="ECO:0007669"/>
    <property type="project" value="UniProtKB-KW"/>
</dbReference>
<dbReference type="InterPro" id="IPR025705">
    <property type="entry name" value="Beta_hexosaminidase_sua/sub"/>
</dbReference>
<keyword evidence="5" id="KW-0326">Glycosidase</keyword>
<dbReference type="InterPro" id="IPR015883">
    <property type="entry name" value="Glyco_hydro_20_cat"/>
</dbReference>
<dbReference type="PANTHER" id="PTHR43678">
    <property type="entry name" value="PUTATIVE (AFU_ORTHOLOGUE AFUA_2G00640)-RELATED"/>
    <property type="match status" value="1"/>
</dbReference>
<dbReference type="Gene3D" id="3.30.379.10">
    <property type="entry name" value="Chitobiase/beta-hexosaminidase domain 2-like"/>
    <property type="match status" value="1"/>
</dbReference>
<keyword evidence="4 8" id="KW-0378">Hydrolase</keyword>
<keyword evidence="9" id="KW-1185">Reference proteome</keyword>
<evidence type="ECO:0000256" key="3">
    <source>
        <dbReference type="ARBA" id="ARBA00012663"/>
    </source>
</evidence>
<dbReference type="InterPro" id="IPR015882">
    <property type="entry name" value="HEX_bac_N"/>
</dbReference>
<dbReference type="EC" id="3.2.1.52" evidence="3"/>
<dbReference type="InterPro" id="IPR052764">
    <property type="entry name" value="GH20_Enzymes"/>
</dbReference>
<feature type="domain" description="Glycoside hydrolase family 20 catalytic" evidence="6">
    <location>
        <begin position="156"/>
        <end position="400"/>
    </location>
</feature>
<evidence type="ECO:0000256" key="1">
    <source>
        <dbReference type="ARBA" id="ARBA00001231"/>
    </source>
</evidence>
<protein>
    <recommendedName>
        <fullName evidence="3">beta-N-acetylhexosaminidase</fullName>
        <ecNumber evidence="3">3.2.1.52</ecNumber>
    </recommendedName>
</protein>
<evidence type="ECO:0000259" key="7">
    <source>
        <dbReference type="Pfam" id="PF02838"/>
    </source>
</evidence>
<feature type="non-terminal residue" evidence="8">
    <location>
        <position position="1"/>
    </location>
</feature>
<gene>
    <name evidence="8" type="ORF">HDK90DRAFT_544870</name>
</gene>
<evidence type="ECO:0000256" key="2">
    <source>
        <dbReference type="ARBA" id="ARBA00006285"/>
    </source>
</evidence>
<dbReference type="Gene3D" id="3.20.20.80">
    <property type="entry name" value="Glycosidases"/>
    <property type="match status" value="1"/>
</dbReference>
<comment type="caution">
    <text evidence="8">The sequence shown here is derived from an EMBL/GenBank/DDBJ whole genome shotgun (WGS) entry which is preliminary data.</text>
</comment>
<dbReference type="InterPro" id="IPR017853">
    <property type="entry name" value="GH"/>
</dbReference>
<accession>A0ABR1Y9C8</accession>
<proteinExistence type="inferred from homology"/>
<dbReference type="Proteomes" id="UP001492380">
    <property type="component" value="Unassembled WGS sequence"/>
</dbReference>
<comment type="catalytic activity">
    <reaction evidence="1">
        <text>Hydrolysis of terminal non-reducing N-acetyl-D-hexosamine residues in N-acetyl-beta-D-hexosaminides.</text>
        <dbReference type="EC" id="3.2.1.52"/>
    </reaction>
</comment>
<dbReference type="SUPFAM" id="SSF51445">
    <property type="entry name" value="(Trans)glycosidases"/>
    <property type="match status" value="1"/>
</dbReference>